<dbReference type="HOGENOM" id="CLU_038616_0_0_1"/>
<proteinExistence type="predicted"/>
<dbReference type="InParanoid" id="W2RLE4"/>
<evidence type="ECO:0000313" key="3">
    <source>
        <dbReference type="Proteomes" id="UP000030752"/>
    </source>
</evidence>
<evidence type="ECO:0000256" key="1">
    <source>
        <dbReference type="SAM" id="MobiDB-lite"/>
    </source>
</evidence>
<feature type="region of interest" description="Disordered" evidence="1">
    <location>
        <begin position="260"/>
        <end position="308"/>
    </location>
</feature>
<dbReference type="GeneID" id="19975469"/>
<dbReference type="eggNOG" id="ENOG502RZZS">
    <property type="taxonomic scope" value="Eukaryota"/>
</dbReference>
<feature type="compositionally biased region" description="Polar residues" evidence="1">
    <location>
        <begin position="260"/>
        <end position="270"/>
    </location>
</feature>
<dbReference type="STRING" id="1220924.W2RLE4"/>
<evidence type="ECO:0000313" key="2">
    <source>
        <dbReference type="EMBL" id="ETN37140.1"/>
    </source>
</evidence>
<feature type="compositionally biased region" description="Acidic residues" evidence="1">
    <location>
        <begin position="279"/>
        <end position="290"/>
    </location>
</feature>
<gene>
    <name evidence="2" type="ORF">HMPREF1541_08130</name>
</gene>
<protein>
    <submittedName>
        <fullName evidence="2">Uncharacterized protein</fullName>
    </submittedName>
</protein>
<dbReference type="RefSeq" id="XP_008720672.1">
    <property type="nucleotide sequence ID" value="XM_008722450.1"/>
</dbReference>
<feature type="region of interest" description="Disordered" evidence="1">
    <location>
        <begin position="173"/>
        <end position="221"/>
    </location>
</feature>
<reference evidence="2 3" key="1">
    <citation type="submission" date="2013-03" db="EMBL/GenBank/DDBJ databases">
        <title>The Genome Sequence of Phialophora europaea CBS 101466.</title>
        <authorList>
            <consortium name="The Broad Institute Genomics Platform"/>
            <person name="Cuomo C."/>
            <person name="de Hoog S."/>
            <person name="Gorbushina A."/>
            <person name="Walker B."/>
            <person name="Young S.K."/>
            <person name="Zeng Q."/>
            <person name="Gargeya S."/>
            <person name="Fitzgerald M."/>
            <person name="Haas B."/>
            <person name="Abouelleil A."/>
            <person name="Allen A.W."/>
            <person name="Alvarado L."/>
            <person name="Arachchi H.M."/>
            <person name="Berlin A.M."/>
            <person name="Chapman S.B."/>
            <person name="Gainer-Dewar J."/>
            <person name="Goldberg J."/>
            <person name="Griggs A."/>
            <person name="Gujja S."/>
            <person name="Hansen M."/>
            <person name="Howarth C."/>
            <person name="Imamovic A."/>
            <person name="Ireland A."/>
            <person name="Larimer J."/>
            <person name="McCowan C."/>
            <person name="Murphy C."/>
            <person name="Pearson M."/>
            <person name="Poon T.W."/>
            <person name="Priest M."/>
            <person name="Roberts A."/>
            <person name="Saif S."/>
            <person name="Shea T."/>
            <person name="Sisk P."/>
            <person name="Sykes S."/>
            <person name="Wortman J."/>
            <person name="Nusbaum C."/>
            <person name="Birren B."/>
        </authorList>
    </citation>
    <scope>NUCLEOTIDE SEQUENCE [LARGE SCALE GENOMIC DNA]</scope>
    <source>
        <strain evidence="2 3">CBS 101466</strain>
    </source>
</reference>
<dbReference type="OrthoDB" id="5578001at2759"/>
<dbReference type="EMBL" id="KB822724">
    <property type="protein sequence ID" value="ETN37140.1"/>
    <property type="molecule type" value="Genomic_DNA"/>
</dbReference>
<name>W2RLE4_CYPE1</name>
<organism evidence="2 3">
    <name type="scientific">Cyphellophora europaea (strain CBS 101466)</name>
    <name type="common">Phialophora europaea</name>
    <dbReference type="NCBI Taxonomy" id="1220924"/>
    <lineage>
        <taxon>Eukaryota</taxon>
        <taxon>Fungi</taxon>
        <taxon>Dikarya</taxon>
        <taxon>Ascomycota</taxon>
        <taxon>Pezizomycotina</taxon>
        <taxon>Eurotiomycetes</taxon>
        <taxon>Chaetothyriomycetidae</taxon>
        <taxon>Chaetothyriales</taxon>
        <taxon>Cyphellophoraceae</taxon>
        <taxon>Cyphellophora</taxon>
    </lineage>
</organism>
<accession>W2RLE4</accession>
<dbReference type="Proteomes" id="UP000030752">
    <property type="component" value="Unassembled WGS sequence"/>
</dbReference>
<dbReference type="AlphaFoldDB" id="W2RLE4"/>
<sequence length="370" mass="40918">MVELIHPPDPQGLLPPLLACLPTAFASTRPPPALLPLLSPILRQRVQLISDPHDNWLRLLCWDRTKSETLKEQVENATFEPHPVSGEIEVGDVEPITYKREDEETLRAQMQLAEWPFAPIFVWCSGGEDASGWKLAELLPAPIIDDSWSPSIQQANDTSSTRIVNEALRAADTGLAGPGSNLSVPKNDEDDYWAQYDQTPDGRTPARKSSVQPGAAGPSEDDYYARYANVQPAMDNHDPDEEMQNGTESTLNGHALAQIQSASVHTEQTTSPPPYQDQDPMDTGDADEKDVEVRQPVPTSPSSRGGSDAIARLEDTAERYNASDIGIRQHIGTTMKSLYRLAKSTGMDREEFDRLVNRELETLSILDRNE</sequence>
<dbReference type="VEuPathDB" id="FungiDB:HMPREF1541_08130"/>
<keyword evidence="3" id="KW-1185">Reference proteome</keyword>